<protein>
    <submittedName>
        <fullName evidence="7">Uncharacterized protein</fullName>
    </submittedName>
</protein>
<organism evidence="7 8">
    <name type="scientific">Pestalotiopsis fici (strain W106-1 / CGMCC3.15140)</name>
    <dbReference type="NCBI Taxonomy" id="1229662"/>
    <lineage>
        <taxon>Eukaryota</taxon>
        <taxon>Fungi</taxon>
        <taxon>Dikarya</taxon>
        <taxon>Ascomycota</taxon>
        <taxon>Pezizomycotina</taxon>
        <taxon>Sordariomycetes</taxon>
        <taxon>Xylariomycetidae</taxon>
        <taxon>Amphisphaeriales</taxon>
        <taxon>Sporocadaceae</taxon>
        <taxon>Pestalotiopsis</taxon>
    </lineage>
</organism>
<dbReference type="eggNOG" id="KOG1282">
    <property type="taxonomic scope" value="Eukaryota"/>
</dbReference>
<evidence type="ECO:0000256" key="4">
    <source>
        <dbReference type="ARBA" id="ARBA00022729"/>
    </source>
</evidence>
<dbReference type="InterPro" id="IPR001563">
    <property type="entry name" value="Peptidase_S10"/>
</dbReference>
<dbReference type="GeneID" id="19276841"/>
<dbReference type="GO" id="GO:0004185">
    <property type="term" value="F:serine-type carboxypeptidase activity"/>
    <property type="evidence" value="ECO:0007669"/>
    <property type="project" value="InterPro"/>
</dbReference>
<dbReference type="PANTHER" id="PTHR11802:SF3">
    <property type="entry name" value="RETINOID-INDUCIBLE SERINE CARBOXYPEPTIDASE"/>
    <property type="match status" value="1"/>
</dbReference>
<gene>
    <name evidence="7" type="ORF">PFICI_11828</name>
</gene>
<keyword evidence="2" id="KW-0121">Carboxypeptidase</keyword>
<dbReference type="Pfam" id="PF00450">
    <property type="entry name" value="Peptidase_S10"/>
    <property type="match status" value="1"/>
</dbReference>
<evidence type="ECO:0000256" key="5">
    <source>
        <dbReference type="ARBA" id="ARBA00022801"/>
    </source>
</evidence>
<evidence type="ECO:0000256" key="6">
    <source>
        <dbReference type="ARBA" id="ARBA00023180"/>
    </source>
</evidence>
<dbReference type="Gene3D" id="3.40.50.1820">
    <property type="entry name" value="alpha/beta hydrolase"/>
    <property type="match status" value="1"/>
</dbReference>
<dbReference type="PANTHER" id="PTHR11802">
    <property type="entry name" value="SERINE PROTEASE FAMILY S10 SERINE CARBOXYPEPTIDASE"/>
    <property type="match status" value="1"/>
</dbReference>
<evidence type="ECO:0000256" key="2">
    <source>
        <dbReference type="ARBA" id="ARBA00022645"/>
    </source>
</evidence>
<keyword evidence="3" id="KW-0645">Protease</keyword>
<dbReference type="InterPro" id="IPR029058">
    <property type="entry name" value="AB_hydrolase_fold"/>
</dbReference>
<dbReference type="GO" id="GO:0006508">
    <property type="term" value="P:proteolysis"/>
    <property type="evidence" value="ECO:0007669"/>
    <property type="project" value="UniProtKB-KW"/>
</dbReference>
<evidence type="ECO:0000256" key="1">
    <source>
        <dbReference type="ARBA" id="ARBA00009431"/>
    </source>
</evidence>
<dbReference type="Gene3D" id="1.10.287.410">
    <property type="match status" value="1"/>
</dbReference>
<dbReference type="InParanoid" id="W3WUA8"/>
<keyword evidence="5" id="KW-0378">Hydrolase</keyword>
<dbReference type="KEGG" id="pfy:PFICI_11828"/>
<keyword evidence="8" id="KW-1185">Reference proteome</keyword>
<name>W3WUA8_PESFW</name>
<dbReference type="Proteomes" id="UP000030651">
    <property type="component" value="Unassembled WGS sequence"/>
</dbReference>
<reference evidence="8" key="1">
    <citation type="journal article" date="2015" name="BMC Genomics">
        <title>Genomic and transcriptomic analysis of the endophytic fungus Pestalotiopsis fici reveals its lifestyle and high potential for synthesis of natural products.</title>
        <authorList>
            <person name="Wang X."/>
            <person name="Zhang X."/>
            <person name="Liu L."/>
            <person name="Xiang M."/>
            <person name="Wang W."/>
            <person name="Sun X."/>
            <person name="Che Y."/>
            <person name="Guo L."/>
            <person name="Liu G."/>
            <person name="Guo L."/>
            <person name="Wang C."/>
            <person name="Yin W.B."/>
            <person name="Stadler M."/>
            <person name="Zhang X."/>
            <person name="Liu X."/>
        </authorList>
    </citation>
    <scope>NUCLEOTIDE SEQUENCE [LARGE SCALE GENOMIC DNA]</scope>
    <source>
        <strain evidence="8">W106-1 / CGMCC3.15140</strain>
    </source>
</reference>
<keyword evidence="6" id="KW-0325">Glycoprotein</keyword>
<dbReference type="EMBL" id="KI912117">
    <property type="protein sequence ID" value="ETS76441.1"/>
    <property type="molecule type" value="Genomic_DNA"/>
</dbReference>
<dbReference type="PRINTS" id="PR00724">
    <property type="entry name" value="CRBOXYPTASEC"/>
</dbReference>
<dbReference type="SUPFAM" id="SSF53474">
    <property type="entry name" value="alpha/beta-Hydrolases"/>
    <property type="match status" value="1"/>
</dbReference>
<sequence>MLETGSCLASNDGQSATMNPFTWAQAAHMIYLDESVDVGFSYADDGYSPGNHTDDLGGTARDIISALQLLYLAFPHILGRKLHLAGQSFAGRSLPAIAESIIEHNTKSDAAALIPLESIIVGNGVIHSPSQLPAIRDTVCAASNGLPALFSRADCDSRLASLSSDCAASQQACLDGRDPEGPMCSTAALTCENGILSAALYGRHDSTNRSPRCFHDDEYTRADDCGISRVLALHSFISAYGGDELLIGRQAARQHVYKGVVTPPSVPLLRETGSGIKDIQRLLHQNVSTLLYYGAYDILAAPAFAERALDVSLDGHVGEEWRASIPRDAAELGLGFKGSVKSASSSSGKGIIWFVQVDNVGRLVPSQSPNGALRLAQTWLHQFGAAVESESHKIIENEL</sequence>
<dbReference type="STRING" id="1229662.W3WUA8"/>
<keyword evidence="4" id="KW-0732">Signal</keyword>
<evidence type="ECO:0000256" key="3">
    <source>
        <dbReference type="ARBA" id="ARBA00022670"/>
    </source>
</evidence>
<dbReference type="AlphaFoldDB" id="W3WUA8"/>
<accession>W3WUA8</accession>
<comment type="similarity">
    <text evidence="1">Belongs to the peptidase S10 family.</text>
</comment>
<dbReference type="HOGENOM" id="CLU_008523_10_4_1"/>
<evidence type="ECO:0000313" key="8">
    <source>
        <dbReference type="Proteomes" id="UP000030651"/>
    </source>
</evidence>
<evidence type="ECO:0000313" key="7">
    <source>
        <dbReference type="EMBL" id="ETS76441.1"/>
    </source>
</evidence>
<dbReference type="OrthoDB" id="443318at2759"/>
<dbReference type="RefSeq" id="XP_007838600.1">
    <property type="nucleotide sequence ID" value="XM_007840409.1"/>
</dbReference>
<proteinExistence type="inferred from homology"/>